<dbReference type="GO" id="GO:0004022">
    <property type="term" value="F:alcohol dehydrogenase (NAD+) activity"/>
    <property type="evidence" value="ECO:0007669"/>
    <property type="project" value="TreeGrafter"/>
</dbReference>
<dbReference type="InterPro" id="IPR056798">
    <property type="entry name" value="ADH_Fe_C"/>
</dbReference>
<name>A0AA40VPE6_9MICO</name>
<dbReference type="SUPFAM" id="SSF56796">
    <property type="entry name" value="Dehydroquinate synthase-like"/>
    <property type="match status" value="1"/>
</dbReference>
<proteinExistence type="predicted"/>
<dbReference type="AlphaFoldDB" id="A0AA40VPE6"/>
<dbReference type="Proteomes" id="UP000549113">
    <property type="component" value="Unassembled WGS sequence"/>
</dbReference>
<feature type="domain" description="Fe-containing alcohol dehydrogenase-like C-terminal" evidence="3">
    <location>
        <begin position="201"/>
        <end position="387"/>
    </location>
</feature>
<evidence type="ECO:0000256" key="1">
    <source>
        <dbReference type="ARBA" id="ARBA00023002"/>
    </source>
</evidence>
<dbReference type="InterPro" id="IPR001670">
    <property type="entry name" value="ADH_Fe/GldA"/>
</dbReference>
<dbReference type="Pfam" id="PF25137">
    <property type="entry name" value="ADH_Fe_C"/>
    <property type="match status" value="1"/>
</dbReference>
<accession>A0AA40VPE6</accession>
<comment type="caution">
    <text evidence="4">The sequence shown here is derived from an EMBL/GenBank/DDBJ whole genome shotgun (WGS) entry which is preliminary data.</text>
</comment>
<dbReference type="Pfam" id="PF00465">
    <property type="entry name" value="Fe-ADH"/>
    <property type="match status" value="1"/>
</dbReference>
<dbReference type="PANTHER" id="PTHR11496">
    <property type="entry name" value="ALCOHOL DEHYDROGENASE"/>
    <property type="match status" value="1"/>
</dbReference>
<dbReference type="PANTHER" id="PTHR11496:SF83">
    <property type="entry name" value="HYDROXYACID-OXOACID TRANSHYDROGENASE, MITOCHONDRIAL"/>
    <property type="match status" value="1"/>
</dbReference>
<evidence type="ECO:0000313" key="4">
    <source>
        <dbReference type="EMBL" id="MBB4141273.1"/>
    </source>
</evidence>
<keyword evidence="5" id="KW-1185">Reference proteome</keyword>
<keyword evidence="1" id="KW-0560">Oxidoreductase</keyword>
<evidence type="ECO:0000313" key="5">
    <source>
        <dbReference type="Proteomes" id="UP000549113"/>
    </source>
</evidence>
<dbReference type="GO" id="GO:0046872">
    <property type="term" value="F:metal ion binding"/>
    <property type="evidence" value="ECO:0007669"/>
    <property type="project" value="InterPro"/>
</dbReference>
<reference evidence="4 5" key="1">
    <citation type="submission" date="2020-08" db="EMBL/GenBank/DDBJ databases">
        <title>Sequencing the genomes of 1000 actinobacteria strains.</title>
        <authorList>
            <person name="Klenk H.-P."/>
        </authorList>
    </citation>
    <scope>NUCLEOTIDE SEQUENCE [LARGE SCALE GENOMIC DNA]</scope>
    <source>
        <strain evidence="4 5">DSM 19600</strain>
    </source>
</reference>
<dbReference type="Gene3D" id="1.20.1090.10">
    <property type="entry name" value="Dehydroquinate synthase-like - alpha domain"/>
    <property type="match status" value="1"/>
</dbReference>
<gene>
    <name evidence="4" type="ORF">BKA10_003067</name>
</gene>
<dbReference type="CDD" id="cd14866">
    <property type="entry name" value="Fe-ADH-like"/>
    <property type="match status" value="1"/>
</dbReference>
<evidence type="ECO:0000259" key="3">
    <source>
        <dbReference type="Pfam" id="PF25137"/>
    </source>
</evidence>
<organism evidence="4 5">
    <name type="scientific">Microbacterium invictum</name>
    <dbReference type="NCBI Taxonomy" id="515415"/>
    <lineage>
        <taxon>Bacteria</taxon>
        <taxon>Bacillati</taxon>
        <taxon>Actinomycetota</taxon>
        <taxon>Actinomycetes</taxon>
        <taxon>Micrococcales</taxon>
        <taxon>Microbacteriaceae</taxon>
        <taxon>Microbacterium</taxon>
    </lineage>
</organism>
<evidence type="ECO:0000259" key="2">
    <source>
        <dbReference type="Pfam" id="PF00465"/>
    </source>
</evidence>
<dbReference type="RefSeq" id="WP_183500767.1">
    <property type="nucleotide sequence ID" value="NZ_BAABCO010000003.1"/>
</dbReference>
<dbReference type="InterPro" id="IPR039697">
    <property type="entry name" value="Alcohol_dehydrogenase_Fe"/>
</dbReference>
<dbReference type="Gene3D" id="3.40.50.1970">
    <property type="match status" value="1"/>
</dbReference>
<feature type="domain" description="Alcohol dehydrogenase iron-type/glycerol dehydrogenase GldA" evidence="2">
    <location>
        <begin position="14"/>
        <end position="187"/>
    </location>
</feature>
<sequence>MPVPFVRHAGVAARAVWGDGALAALDGELRRLGITRPVAICARSVAARADVMDMLHEALGDRPVATFSDVREHSPLPQVRAAAEVLAESGADGVIAVGGGSAVVTARAATILAAERKDIRELATHRDAEGRMISPRLLAPKLPNVVLATTPTTAYAKAGAAVRDPEAAERLALFDPKARAQLVVFDPMLARTAPASLVSSASLNMFAMAIDGMQTTADNPLAEALLSQGLREVLASLPALDADGGDDRERVRLMLAALLVGQGSDFAGTGIAQALSHAVGPISTTANGVVEAMLLPHTARFNRDVTGRSQARIAEDFPAGTPDARDLPDAIGRFLASSGVPTRLRDVGITQDQLPDAVAHTLGDWSITRVPKPAGEAELLDILQAAW</sequence>
<dbReference type="EMBL" id="JACIFH010000001">
    <property type="protein sequence ID" value="MBB4141273.1"/>
    <property type="molecule type" value="Genomic_DNA"/>
</dbReference>
<protein>
    <submittedName>
        <fullName evidence="4">Alcohol dehydrogenase class IV</fullName>
    </submittedName>
</protein>